<keyword evidence="1" id="KW-1133">Transmembrane helix</keyword>
<evidence type="ECO:0000313" key="2">
    <source>
        <dbReference type="EMBL" id="KAK0581180.1"/>
    </source>
</evidence>
<organism evidence="2 3">
    <name type="scientific">Acer saccharum</name>
    <name type="common">Sugar maple</name>
    <dbReference type="NCBI Taxonomy" id="4024"/>
    <lineage>
        <taxon>Eukaryota</taxon>
        <taxon>Viridiplantae</taxon>
        <taxon>Streptophyta</taxon>
        <taxon>Embryophyta</taxon>
        <taxon>Tracheophyta</taxon>
        <taxon>Spermatophyta</taxon>
        <taxon>Magnoliopsida</taxon>
        <taxon>eudicotyledons</taxon>
        <taxon>Gunneridae</taxon>
        <taxon>Pentapetalae</taxon>
        <taxon>rosids</taxon>
        <taxon>malvids</taxon>
        <taxon>Sapindales</taxon>
        <taxon>Sapindaceae</taxon>
        <taxon>Hippocastanoideae</taxon>
        <taxon>Acereae</taxon>
        <taxon>Acer</taxon>
    </lineage>
</organism>
<sequence length="348" mass="38906">MGLHASFSPIRGQLLLMDPLPLINKVFALISQEEHQRKITNSISSNIELARNMAFAARVDYAKPNNAGQNSSDGYKGQKKDRPFCTHCKIHGHTIDRCFKIHGYPPGYKSKSRENSNFNVHQVTTFEDKADHSGSFGGFVRDLNPNQYRQLMLMFSTHLTNSIKSASDQDVTTYPTEGFPFHTVTSLKTLLDSFPDLVLPHVSLDTSLVSSTAPSTEPHVLLDSSQQHSHSDIVSCDGVYEKLVDPSSFLTPASPVIETLINAQVLRRSGRPIQPPSYLQNYQCSLLTHFDMPSALTSYPLSKYILCPSISLITFCLILIDILFSLYLLNMNHNSIIKQFNFLNGELP</sequence>
<dbReference type="PANTHER" id="PTHR34222">
    <property type="entry name" value="GAG_PRE-INTEGRS DOMAIN-CONTAINING PROTEIN"/>
    <property type="match status" value="1"/>
</dbReference>
<gene>
    <name evidence="2" type="ORF">LWI29_011056</name>
</gene>
<evidence type="ECO:0000313" key="3">
    <source>
        <dbReference type="Proteomes" id="UP001168877"/>
    </source>
</evidence>
<dbReference type="PANTHER" id="PTHR34222:SF99">
    <property type="entry name" value="PROTEIN, PUTATIVE-RELATED"/>
    <property type="match status" value="1"/>
</dbReference>
<comment type="caution">
    <text evidence="2">The sequence shown here is derived from an EMBL/GenBank/DDBJ whole genome shotgun (WGS) entry which is preliminary data.</text>
</comment>
<keyword evidence="1" id="KW-0812">Transmembrane</keyword>
<keyword evidence="1" id="KW-0472">Membrane</keyword>
<evidence type="ECO:0000256" key="1">
    <source>
        <dbReference type="SAM" id="Phobius"/>
    </source>
</evidence>
<protein>
    <submittedName>
        <fullName evidence="2">Uncharacterized protein</fullName>
    </submittedName>
</protein>
<name>A0AA39RVS3_ACESA</name>
<dbReference type="Proteomes" id="UP001168877">
    <property type="component" value="Unassembled WGS sequence"/>
</dbReference>
<reference evidence="2" key="1">
    <citation type="journal article" date="2022" name="Plant J.">
        <title>Strategies of tolerance reflected in two North American maple genomes.</title>
        <authorList>
            <person name="McEvoy S.L."/>
            <person name="Sezen U.U."/>
            <person name="Trouern-Trend A."/>
            <person name="McMahon S.M."/>
            <person name="Schaberg P.G."/>
            <person name="Yang J."/>
            <person name="Wegrzyn J.L."/>
            <person name="Swenson N.G."/>
        </authorList>
    </citation>
    <scope>NUCLEOTIDE SEQUENCE</scope>
    <source>
        <strain evidence="2">NS2018</strain>
    </source>
</reference>
<dbReference type="AlphaFoldDB" id="A0AA39RVS3"/>
<accession>A0AA39RVS3</accession>
<feature type="transmembrane region" description="Helical" evidence="1">
    <location>
        <begin position="310"/>
        <end position="329"/>
    </location>
</feature>
<keyword evidence="3" id="KW-1185">Reference proteome</keyword>
<dbReference type="EMBL" id="JAUESC010000384">
    <property type="protein sequence ID" value="KAK0581180.1"/>
    <property type="molecule type" value="Genomic_DNA"/>
</dbReference>
<proteinExistence type="predicted"/>
<reference evidence="2" key="2">
    <citation type="submission" date="2023-06" db="EMBL/GenBank/DDBJ databases">
        <authorList>
            <person name="Swenson N.G."/>
            <person name="Wegrzyn J.L."/>
            <person name="Mcevoy S.L."/>
        </authorList>
    </citation>
    <scope>NUCLEOTIDE SEQUENCE</scope>
    <source>
        <strain evidence="2">NS2018</strain>
        <tissue evidence="2">Leaf</tissue>
    </source>
</reference>